<evidence type="ECO:0000256" key="2">
    <source>
        <dbReference type="ARBA" id="ARBA00022741"/>
    </source>
</evidence>
<name>M2QW33_CERS8</name>
<dbReference type="InterPro" id="IPR011009">
    <property type="entry name" value="Kinase-like_dom_sf"/>
</dbReference>
<evidence type="ECO:0000256" key="4">
    <source>
        <dbReference type="PROSITE-ProRule" id="PRU10141"/>
    </source>
</evidence>
<reference evidence="7 8" key="1">
    <citation type="journal article" date="2012" name="Proc. Natl. Acad. Sci. U.S.A.">
        <title>Comparative genomics of Ceriporiopsis subvermispora and Phanerochaete chrysosporium provide insight into selective ligninolysis.</title>
        <authorList>
            <person name="Fernandez-Fueyo E."/>
            <person name="Ruiz-Duenas F.J."/>
            <person name="Ferreira P."/>
            <person name="Floudas D."/>
            <person name="Hibbett D.S."/>
            <person name="Canessa P."/>
            <person name="Larrondo L.F."/>
            <person name="James T.Y."/>
            <person name="Seelenfreund D."/>
            <person name="Lobos S."/>
            <person name="Polanco R."/>
            <person name="Tello M."/>
            <person name="Honda Y."/>
            <person name="Watanabe T."/>
            <person name="Watanabe T."/>
            <person name="Ryu J.S."/>
            <person name="Kubicek C.P."/>
            <person name="Schmoll M."/>
            <person name="Gaskell J."/>
            <person name="Hammel K.E."/>
            <person name="St John F.J."/>
            <person name="Vanden Wymelenberg A."/>
            <person name="Sabat G."/>
            <person name="Splinter BonDurant S."/>
            <person name="Syed K."/>
            <person name="Yadav J.S."/>
            <person name="Doddapaneni H."/>
            <person name="Subramanian V."/>
            <person name="Lavin J.L."/>
            <person name="Oguiza J.A."/>
            <person name="Perez G."/>
            <person name="Pisabarro A.G."/>
            <person name="Ramirez L."/>
            <person name="Santoyo F."/>
            <person name="Master E."/>
            <person name="Coutinho P.M."/>
            <person name="Henrissat B."/>
            <person name="Lombard V."/>
            <person name="Magnuson J.K."/>
            <person name="Kuees U."/>
            <person name="Hori C."/>
            <person name="Igarashi K."/>
            <person name="Samejima M."/>
            <person name="Held B.W."/>
            <person name="Barry K.W."/>
            <person name="LaButti K.M."/>
            <person name="Lapidus A."/>
            <person name="Lindquist E.A."/>
            <person name="Lucas S.M."/>
            <person name="Riley R."/>
            <person name="Salamov A.A."/>
            <person name="Hoffmeister D."/>
            <person name="Schwenk D."/>
            <person name="Hadar Y."/>
            <person name="Yarden O."/>
            <person name="de Vries R.P."/>
            <person name="Wiebenga A."/>
            <person name="Stenlid J."/>
            <person name="Eastwood D."/>
            <person name="Grigoriev I.V."/>
            <person name="Berka R.M."/>
            <person name="Blanchette R.A."/>
            <person name="Kersten P."/>
            <person name="Martinez A.T."/>
            <person name="Vicuna R."/>
            <person name="Cullen D."/>
        </authorList>
    </citation>
    <scope>NUCLEOTIDE SEQUENCE [LARGE SCALE GENOMIC DNA]</scope>
    <source>
        <strain evidence="7 8">B</strain>
    </source>
</reference>
<dbReference type="HOGENOM" id="CLU_000288_7_18_1"/>
<dbReference type="PROSITE" id="PS00107">
    <property type="entry name" value="PROTEIN_KINASE_ATP"/>
    <property type="match status" value="1"/>
</dbReference>
<accession>M2QW33</accession>
<keyword evidence="1 5" id="KW-0808">Transferase</keyword>
<protein>
    <recommendedName>
        <fullName evidence="6">Protein kinase domain-containing protein</fullName>
    </recommendedName>
</protein>
<dbReference type="Gene3D" id="1.10.510.10">
    <property type="entry name" value="Transferase(Phosphotransferase) domain 1"/>
    <property type="match status" value="1"/>
</dbReference>
<dbReference type="InterPro" id="IPR000719">
    <property type="entry name" value="Prot_kinase_dom"/>
</dbReference>
<dbReference type="STRING" id="914234.M2QW33"/>
<dbReference type="PANTHER" id="PTHR44329:SF214">
    <property type="entry name" value="PROTEIN KINASE DOMAIN-CONTAINING PROTEIN"/>
    <property type="match status" value="1"/>
</dbReference>
<dbReference type="SUPFAM" id="SSF56112">
    <property type="entry name" value="Protein kinase-like (PK-like)"/>
    <property type="match status" value="1"/>
</dbReference>
<evidence type="ECO:0000313" key="8">
    <source>
        <dbReference type="Proteomes" id="UP000016930"/>
    </source>
</evidence>
<dbReference type="InterPro" id="IPR051681">
    <property type="entry name" value="Ser/Thr_Kinases-Pseudokinases"/>
</dbReference>
<dbReference type="EMBL" id="KB445791">
    <property type="protein sequence ID" value="EMD41308.1"/>
    <property type="molecule type" value="Genomic_DNA"/>
</dbReference>
<dbReference type="Pfam" id="PF07714">
    <property type="entry name" value="PK_Tyr_Ser-Thr"/>
    <property type="match status" value="1"/>
</dbReference>
<dbReference type="SMART" id="SM00220">
    <property type="entry name" value="S_TKc"/>
    <property type="match status" value="1"/>
</dbReference>
<dbReference type="AlphaFoldDB" id="M2QW33"/>
<feature type="binding site" evidence="4">
    <location>
        <position position="226"/>
    </location>
    <ligand>
        <name>ATP</name>
        <dbReference type="ChEBI" id="CHEBI:30616"/>
    </ligand>
</feature>
<dbReference type="InterPro" id="IPR017441">
    <property type="entry name" value="Protein_kinase_ATP_BS"/>
</dbReference>
<comment type="similarity">
    <text evidence="5">Belongs to the protein kinase superfamily.</text>
</comment>
<feature type="domain" description="Protein kinase" evidence="6">
    <location>
        <begin position="199"/>
        <end position="470"/>
    </location>
</feature>
<evidence type="ECO:0000313" key="7">
    <source>
        <dbReference type="EMBL" id="EMD41308.1"/>
    </source>
</evidence>
<dbReference type="InterPro" id="IPR008271">
    <property type="entry name" value="Ser/Thr_kinase_AS"/>
</dbReference>
<dbReference type="GO" id="GO:0005524">
    <property type="term" value="F:ATP binding"/>
    <property type="evidence" value="ECO:0007669"/>
    <property type="project" value="UniProtKB-UniRule"/>
</dbReference>
<sequence>MMEASYDQHSLDLLRGYYDRIRSASPNFPIYKDTFQQLVLVSGEYALDATAQREGIHFDASILEWYASFCDWIQSKASADLVAVLPQSEAVKLELKDYFEQCPVAVRQHTSIPLLFQPSYDEILDSLRDVMSSRESVRIWTNLKGAEARAVIELLDAILDKLSAQDRLWRPCIDVTRKLCGKLKFFPASFSLPPGSVTMLSNRPLGSGGFADVYKGQRNGNEVALKVIRIQDRESSDARHAKMFTQEAVIWKRLQHPNIVPFHGVDVTLFPSQTTLVSDWMPRGRLVGEYLHRNPSANRLRLLLDVTEGLAYLHGLDIVHGDLKSMNILVDRQHVARISDFGLTYLNYQSQVVSRSAGVDIGTVRWSSPELIDPQQFGLDDTGPTRPSDIYALSMVMWEIFTGELPFAECARDATVINRILREERPVRPDAQTAPHLSGEIWSLMERCWEQDWKARPDAPMIVIAVQRMLEF</sequence>
<dbReference type="GO" id="GO:0004674">
    <property type="term" value="F:protein serine/threonine kinase activity"/>
    <property type="evidence" value="ECO:0007669"/>
    <property type="project" value="UniProtKB-KW"/>
</dbReference>
<dbReference type="PANTHER" id="PTHR44329">
    <property type="entry name" value="SERINE/THREONINE-PROTEIN KINASE TNNI3K-RELATED"/>
    <property type="match status" value="1"/>
</dbReference>
<keyword evidence="3 4" id="KW-0067">ATP-binding</keyword>
<evidence type="ECO:0000256" key="1">
    <source>
        <dbReference type="ARBA" id="ARBA00022527"/>
    </source>
</evidence>
<evidence type="ECO:0000256" key="3">
    <source>
        <dbReference type="ARBA" id="ARBA00022840"/>
    </source>
</evidence>
<dbReference type="Proteomes" id="UP000016930">
    <property type="component" value="Unassembled WGS sequence"/>
</dbReference>
<evidence type="ECO:0000256" key="5">
    <source>
        <dbReference type="RuleBase" id="RU000304"/>
    </source>
</evidence>
<keyword evidence="2 4" id="KW-0547">Nucleotide-binding</keyword>
<organism evidence="7 8">
    <name type="scientific">Ceriporiopsis subvermispora (strain B)</name>
    <name type="common">White-rot fungus</name>
    <name type="synonym">Gelatoporia subvermispora</name>
    <dbReference type="NCBI Taxonomy" id="914234"/>
    <lineage>
        <taxon>Eukaryota</taxon>
        <taxon>Fungi</taxon>
        <taxon>Dikarya</taxon>
        <taxon>Basidiomycota</taxon>
        <taxon>Agaricomycotina</taxon>
        <taxon>Agaricomycetes</taxon>
        <taxon>Polyporales</taxon>
        <taxon>Gelatoporiaceae</taxon>
        <taxon>Gelatoporia</taxon>
    </lineage>
</organism>
<evidence type="ECO:0000259" key="6">
    <source>
        <dbReference type="PROSITE" id="PS50011"/>
    </source>
</evidence>
<proteinExistence type="inferred from homology"/>
<keyword evidence="1 5" id="KW-0723">Serine/threonine-protein kinase</keyword>
<keyword evidence="8" id="KW-1185">Reference proteome</keyword>
<gene>
    <name evidence="7" type="ORF">CERSUDRAFT_109903</name>
</gene>
<dbReference type="PROSITE" id="PS50011">
    <property type="entry name" value="PROTEIN_KINASE_DOM"/>
    <property type="match status" value="1"/>
</dbReference>
<dbReference type="OrthoDB" id="2804215at2759"/>
<dbReference type="InterPro" id="IPR001245">
    <property type="entry name" value="Ser-Thr/Tyr_kinase_cat_dom"/>
</dbReference>
<keyword evidence="1 5" id="KW-0418">Kinase</keyword>
<dbReference type="PROSITE" id="PS00108">
    <property type="entry name" value="PROTEIN_KINASE_ST"/>
    <property type="match status" value="1"/>
</dbReference>